<dbReference type="PROSITE" id="PS50914">
    <property type="entry name" value="BON"/>
    <property type="match status" value="2"/>
</dbReference>
<evidence type="ECO:0000259" key="2">
    <source>
        <dbReference type="PROSITE" id="PS50914"/>
    </source>
</evidence>
<dbReference type="InterPro" id="IPR014004">
    <property type="entry name" value="Transpt-assoc_nodulatn_dom_bac"/>
</dbReference>
<dbReference type="InterPro" id="IPR007055">
    <property type="entry name" value="BON_dom"/>
</dbReference>
<accession>A0A9W4W364</accession>
<feature type="domain" description="BON" evidence="2">
    <location>
        <begin position="31"/>
        <end position="99"/>
    </location>
</feature>
<dbReference type="Pfam" id="PF04972">
    <property type="entry name" value="BON"/>
    <property type="match status" value="2"/>
</dbReference>
<organism evidence="3 4">
    <name type="scientific">Pseudoalteromonas haloplanktis</name>
    <name type="common">Alteromonas haloplanktis</name>
    <dbReference type="NCBI Taxonomy" id="228"/>
    <lineage>
        <taxon>Bacteria</taxon>
        <taxon>Pseudomonadati</taxon>
        <taxon>Pseudomonadota</taxon>
        <taxon>Gammaproteobacteria</taxon>
        <taxon>Alteromonadales</taxon>
        <taxon>Pseudoalteromonadaceae</taxon>
        <taxon>Pseudoalteromonas</taxon>
    </lineage>
</organism>
<dbReference type="Gene3D" id="3.30.1340.30">
    <property type="match status" value="2"/>
</dbReference>
<feature type="domain" description="BON" evidence="2">
    <location>
        <begin position="120"/>
        <end position="188"/>
    </location>
</feature>
<dbReference type="RefSeq" id="WP_262977380.1">
    <property type="nucleotide sequence ID" value="NZ_CAMAPB010000088.1"/>
</dbReference>
<reference evidence="3" key="1">
    <citation type="submission" date="2022-07" db="EMBL/GenBank/DDBJ databases">
        <authorList>
            <person name="Criscuolo A."/>
        </authorList>
    </citation>
    <scope>NUCLEOTIDE SEQUENCE</scope>
    <source>
        <strain evidence="3">CIP103197</strain>
    </source>
</reference>
<feature type="signal peptide" evidence="1">
    <location>
        <begin position="1"/>
        <end position="23"/>
    </location>
</feature>
<dbReference type="EMBL" id="CAMAPB010000088">
    <property type="protein sequence ID" value="CAH9066096.1"/>
    <property type="molecule type" value="Genomic_DNA"/>
</dbReference>
<dbReference type="AlphaFoldDB" id="A0A9W4W364"/>
<protein>
    <recommendedName>
        <fullName evidence="2">BON domain-containing protein</fullName>
    </recommendedName>
</protein>
<sequence length="189" mass="20514">MKTFNKSMIAALVLGTTAMGAQASSWENESKDAWIDGKAETVLLMNTNLNNFDINTDVKNGKVMLTGKVNSEVDKELAEELVLSLDGVTDVENSLTVVKNSDMKKHDSEMMGNDTESDLTDAKITTVITTRYLFDSEVGGTDIDVDTDNGVVTLKGTVESDAEKQLAMEIAKNAEDVRKVVDELTVIAE</sequence>
<dbReference type="InterPro" id="IPR051686">
    <property type="entry name" value="Lipoprotein_DolP"/>
</dbReference>
<evidence type="ECO:0000256" key="1">
    <source>
        <dbReference type="SAM" id="SignalP"/>
    </source>
</evidence>
<keyword evidence="4" id="KW-1185">Reference proteome</keyword>
<comment type="caution">
    <text evidence="3">The sequence shown here is derived from an EMBL/GenBank/DDBJ whole genome shotgun (WGS) entry which is preliminary data.</text>
</comment>
<proteinExistence type="predicted"/>
<gene>
    <name evidence="3" type="ORF">PSEHALCIP103_03517</name>
</gene>
<dbReference type="Proteomes" id="UP001152447">
    <property type="component" value="Unassembled WGS sequence"/>
</dbReference>
<evidence type="ECO:0000313" key="3">
    <source>
        <dbReference type="EMBL" id="CAH9066096.1"/>
    </source>
</evidence>
<dbReference type="PANTHER" id="PTHR34606:SF15">
    <property type="entry name" value="BON DOMAIN-CONTAINING PROTEIN"/>
    <property type="match status" value="1"/>
</dbReference>
<dbReference type="SMART" id="SM00749">
    <property type="entry name" value="BON"/>
    <property type="match status" value="2"/>
</dbReference>
<keyword evidence="1" id="KW-0732">Signal</keyword>
<name>A0A9W4W364_PSEHA</name>
<feature type="chain" id="PRO_5040949888" description="BON domain-containing protein" evidence="1">
    <location>
        <begin position="24"/>
        <end position="189"/>
    </location>
</feature>
<evidence type="ECO:0000313" key="4">
    <source>
        <dbReference type="Proteomes" id="UP001152447"/>
    </source>
</evidence>
<dbReference type="PANTHER" id="PTHR34606">
    <property type="entry name" value="BON DOMAIN-CONTAINING PROTEIN"/>
    <property type="match status" value="1"/>
</dbReference>